<accession>A0A388KLA8</accession>
<dbReference type="Proteomes" id="UP000265515">
    <property type="component" value="Unassembled WGS sequence"/>
</dbReference>
<dbReference type="SMART" id="SM00849">
    <property type="entry name" value="Lactamase_B"/>
    <property type="match status" value="1"/>
</dbReference>
<gene>
    <name evidence="3" type="ORF">CBR_g8131</name>
</gene>
<dbReference type="Pfam" id="PF00753">
    <property type="entry name" value="Lactamase_B"/>
    <property type="match status" value="1"/>
</dbReference>
<evidence type="ECO:0000313" key="4">
    <source>
        <dbReference type="Proteomes" id="UP000265515"/>
    </source>
</evidence>
<dbReference type="SUPFAM" id="SSF56281">
    <property type="entry name" value="Metallo-hydrolase/oxidoreductase"/>
    <property type="match status" value="1"/>
</dbReference>
<dbReference type="InterPro" id="IPR051682">
    <property type="entry name" value="Mito_Persulfide_Diox"/>
</dbReference>
<feature type="domain" description="Metallo-beta-lactamase" evidence="2">
    <location>
        <begin position="67"/>
        <end position="252"/>
    </location>
</feature>
<dbReference type="GO" id="GO:0070813">
    <property type="term" value="P:hydrogen sulfide metabolic process"/>
    <property type="evidence" value="ECO:0007669"/>
    <property type="project" value="TreeGrafter"/>
</dbReference>
<dbReference type="Gene3D" id="3.60.15.10">
    <property type="entry name" value="Ribonuclease Z/Hydroxyacylglutathione hydrolase-like"/>
    <property type="match status" value="1"/>
</dbReference>
<keyword evidence="1" id="KW-0479">Metal-binding</keyword>
<dbReference type="OrthoDB" id="449487at2759"/>
<protein>
    <recommendedName>
        <fullName evidence="2">Metallo-beta-lactamase domain-containing protein</fullName>
    </recommendedName>
</protein>
<dbReference type="GO" id="GO:0006749">
    <property type="term" value="P:glutathione metabolic process"/>
    <property type="evidence" value="ECO:0007669"/>
    <property type="project" value="InterPro"/>
</dbReference>
<dbReference type="PANTHER" id="PTHR43084:SF1">
    <property type="entry name" value="PERSULFIDE DIOXYGENASE ETHE1, MITOCHONDRIAL"/>
    <property type="match status" value="1"/>
</dbReference>
<name>A0A388KLA8_CHABU</name>
<dbReference type="PANTHER" id="PTHR43084">
    <property type="entry name" value="PERSULFIDE DIOXYGENASE ETHE1"/>
    <property type="match status" value="1"/>
</dbReference>
<dbReference type="GO" id="GO:0050313">
    <property type="term" value="F:sulfur dioxygenase activity"/>
    <property type="evidence" value="ECO:0007669"/>
    <property type="project" value="InterPro"/>
</dbReference>
<organism evidence="3 4">
    <name type="scientific">Chara braunii</name>
    <name type="common">Braun's stonewort</name>
    <dbReference type="NCBI Taxonomy" id="69332"/>
    <lineage>
        <taxon>Eukaryota</taxon>
        <taxon>Viridiplantae</taxon>
        <taxon>Streptophyta</taxon>
        <taxon>Charophyceae</taxon>
        <taxon>Charales</taxon>
        <taxon>Characeae</taxon>
        <taxon>Chara</taxon>
    </lineage>
</organism>
<dbReference type="GO" id="GO:0005739">
    <property type="term" value="C:mitochondrion"/>
    <property type="evidence" value="ECO:0007669"/>
    <property type="project" value="TreeGrafter"/>
</dbReference>
<dbReference type="Gramene" id="GBG70831">
    <property type="protein sequence ID" value="GBG70831"/>
    <property type="gene ID" value="CBR_g8131"/>
</dbReference>
<dbReference type="CDD" id="cd07724">
    <property type="entry name" value="POD-like_MBL-fold"/>
    <property type="match status" value="1"/>
</dbReference>
<evidence type="ECO:0000259" key="2">
    <source>
        <dbReference type="SMART" id="SM00849"/>
    </source>
</evidence>
<dbReference type="STRING" id="69332.A0A388KLA8"/>
<dbReference type="GO" id="GO:0046872">
    <property type="term" value="F:metal ion binding"/>
    <property type="evidence" value="ECO:0007669"/>
    <property type="project" value="UniProtKB-KW"/>
</dbReference>
<dbReference type="InterPro" id="IPR001279">
    <property type="entry name" value="Metallo-B-lactamas"/>
</dbReference>
<dbReference type="AlphaFoldDB" id="A0A388KLA8"/>
<dbReference type="InterPro" id="IPR036866">
    <property type="entry name" value="RibonucZ/Hydroxyglut_hydro"/>
</dbReference>
<comment type="caution">
    <text evidence="3">The sequence shown here is derived from an EMBL/GenBank/DDBJ whole genome shotgun (WGS) entry which is preliminary data.</text>
</comment>
<keyword evidence="4" id="KW-1185">Reference proteome</keyword>
<sequence length="253" mass="27193">MSASSRVICPDVGERRRKGHWRATGQAITVTSDGIERRGESDEGTRTETMGEAEGVVFRQLFEEESSTYTYILADGCDPRKRAVIIDPVDRTVERDLKMIEELGLTLVFAMNTHVHADHVTGTGKIKSLLPGVKSVIAAASGAQADLYVHDRDKIRFGGLALEVRSTPGHTPGCVTYVASLPVRPPIPPSPSEALLLEGDGVYRPTTNDDGANSSCASSCLMAFVGDALLIRGCGRTDFQGGDACQLYRSVHS</sequence>
<proteinExistence type="predicted"/>
<dbReference type="EMBL" id="BFEA01000136">
    <property type="protein sequence ID" value="GBG70831.1"/>
    <property type="molecule type" value="Genomic_DNA"/>
</dbReference>
<evidence type="ECO:0000256" key="1">
    <source>
        <dbReference type="ARBA" id="ARBA00022723"/>
    </source>
</evidence>
<dbReference type="InterPro" id="IPR044528">
    <property type="entry name" value="POD-like_MBL-fold"/>
</dbReference>
<evidence type="ECO:0000313" key="3">
    <source>
        <dbReference type="EMBL" id="GBG70831.1"/>
    </source>
</evidence>
<reference evidence="3 4" key="1">
    <citation type="journal article" date="2018" name="Cell">
        <title>The Chara Genome: Secondary Complexity and Implications for Plant Terrestrialization.</title>
        <authorList>
            <person name="Nishiyama T."/>
            <person name="Sakayama H."/>
            <person name="Vries J.D."/>
            <person name="Buschmann H."/>
            <person name="Saint-Marcoux D."/>
            <person name="Ullrich K.K."/>
            <person name="Haas F.B."/>
            <person name="Vanderstraeten L."/>
            <person name="Becker D."/>
            <person name="Lang D."/>
            <person name="Vosolsobe S."/>
            <person name="Rombauts S."/>
            <person name="Wilhelmsson P.K.I."/>
            <person name="Janitza P."/>
            <person name="Kern R."/>
            <person name="Heyl A."/>
            <person name="Rumpler F."/>
            <person name="Villalobos L.I.A.C."/>
            <person name="Clay J.M."/>
            <person name="Skokan R."/>
            <person name="Toyoda A."/>
            <person name="Suzuki Y."/>
            <person name="Kagoshima H."/>
            <person name="Schijlen E."/>
            <person name="Tajeshwar N."/>
            <person name="Catarino B."/>
            <person name="Hetherington A.J."/>
            <person name="Saltykova A."/>
            <person name="Bonnot C."/>
            <person name="Breuninger H."/>
            <person name="Symeonidi A."/>
            <person name="Radhakrishnan G.V."/>
            <person name="Van Nieuwerburgh F."/>
            <person name="Deforce D."/>
            <person name="Chang C."/>
            <person name="Karol K.G."/>
            <person name="Hedrich R."/>
            <person name="Ulvskov P."/>
            <person name="Glockner G."/>
            <person name="Delwiche C.F."/>
            <person name="Petrasek J."/>
            <person name="Van de Peer Y."/>
            <person name="Friml J."/>
            <person name="Beilby M."/>
            <person name="Dolan L."/>
            <person name="Kohara Y."/>
            <person name="Sugano S."/>
            <person name="Fujiyama A."/>
            <person name="Delaux P.-M."/>
            <person name="Quint M."/>
            <person name="TheiBen G."/>
            <person name="Hagemann M."/>
            <person name="Harholt J."/>
            <person name="Dunand C."/>
            <person name="Zachgo S."/>
            <person name="Langdale J."/>
            <person name="Maumus F."/>
            <person name="Straeten D.V.D."/>
            <person name="Gould S.B."/>
            <person name="Rensing S.A."/>
        </authorList>
    </citation>
    <scope>NUCLEOTIDE SEQUENCE [LARGE SCALE GENOMIC DNA]</scope>
    <source>
        <strain evidence="3 4">S276</strain>
    </source>
</reference>